<name>A0ABU3WJZ5_9NOCA</name>
<keyword evidence="3 6" id="KW-1133">Transmembrane helix</keyword>
<evidence type="ECO:0000256" key="4">
    <source>
        <dbReference type="ARBA" id="ARBA00023136"/>
    </source>
</evidence>
<evidence type="ECO:0000256" key="3">
    <source>
        <dbReference type="ARBA" id="ARBA00022989"/>
    </source>
</evidence>
<evidence type="ECO:0000256" key="5">
    <source>
        <dbReference type="SAM" id="MobiDB-lite"/>
    </source>
</evidence>
<organism evidence="8 9">
    <name type="scientific">Rhodococcus zopfii</name>
    <dbReference type="NCBI Taxonomy" id="43772"/>
    <lineage>
        <taxon>Bacteria</taxon>
        <taxon>Bacillati</taxon>
        <taxon>Actinomycetota</taxon>
        <taxon>Actinomycetes</taxon>
        <taxon>Mycobacteriales</taxon>
        <taxon>Nocardiaceae</taxon>
        <taxon>Rhodococcus</taxon>
    </lineage>
</organism>
<evidence type="ECO:0000259" key="7">
    <source>
        <dbReference type="Pfam" id="PF13515"/>
    </source>
</evidence>
<dbReference type="RefSeq" id="WP_371306600.1">
    <property type="nucleotide sequence ID" value="NZ_JAWKJJ010000001.1"/>
</dbReference>
<comment type="subcellular location">
    <subcellularLocation>
        <location evidence="1">Membrane</location>
        <topology evidence="1">Multi-pass membrane protein</topology>
    </subcellularLocation>
</comment>
<feature type="region of interest" description="Disordered" evidence="5">
    <location>
        <begin position="362"/>
        <end position="389"/>
    </location>
</feature>
<sequence length="389" mass="41145">MLDRTEIRRRLRGPATRLRGSALPIVQCALAAGLAWWVASGPVGHVGPFFAPIAAVVSLGLSLGARLRRSVELVCGVTIGIGVGDLIISMIGSGPWQIALVVAMAMSTAVLINSGPVFSMQAGNSAVLVATLIPPGGTGGTDRMVDALIGGLVGIAVVAMVPTHPVRRARRDAAGILATAADVLRKVEAGLVENNPKPIDTALQQARATQPAIDGMRTHLKGGREVSRLSPLYWNTKPRLERLTAAADPIDNAMRNIRVLARRSLTLVRDDEILDPRLVQRIEELADAVDVLREMILAEPGDQPDQAEAARVLRSVARRMTPELVEGAGLSATVVFAQLRSLIVDLMQAAGLARVSAIATLPPTTDTPAYRPDLHGDHDTDSDTGLPRT</sequence>
<accession>A0ABU3WJZ5</accession>
<keyword evidence="4 6" id="KW-0472">Membrane</keyword>
<feature type="transmembrane region" description="Helical" evidence="6">
    <location>
        <begin position="98"/>
        <end position="118"/>
    </location>
</feature>
<feature type="domain" description="Integral membrane bound transporter" evidence="7">
    <location>
        <begin position="35"/>
        <end position="157"/>
    </location>
</feature>
<keyword evidence="2 6" id="KW-0812">Transmembrane</keyword>
<evidence type="ECO:0000256" key="1">
    <source>
        <dbReference type="ARBA" id="ARBA00004141"/>
    </source>
</evidence>
<feature type="transmembrane region" description="Helical" evidence="6">
    <location>
        <begin position="45"/>
        <end position="64"/>
    </location>
</feature>
<dbReference type="Proteomes" id="UP001275440">
    <property type="component" value="Unassembled WGS sequence"/>
</dbReference>
<keyword evidence="9" id="KW-1185">Reference proteome</keyword>
<evidence type="ECO:0000256" key="6">
    <source>
        <dbReference type="SAM" id="Phobius"/>
    </source>
</evidence>
<feature type="compositionally biased region" description="Basic and acidic residues" evidence="5">
    <location>
        <begin position="372"/>
        <end position="381"/>
    </location>
</feature>
<dbReference type="Pfam" id="PF13515">
    <property type="entry name" value="FUSC_2"/>
    <property type="match status" value="1"/>
</dbReference>
<evidence type="ECO:0000256" key="2">
    <source>
        <dbReference type="ARBA" id="ARBA00022692"/>
    </source>
</evidence>
<comment type="caution">
    <text evidence="8">The sequence shown here is derived from an EMBL/GenBank/DDBJ whole genome shotgun (WGS) entry which is preliminary data.</text>
</comment>
<evidence type="ECO:0000313" key="9">
    <source>
        <dbReference type="Proteomes" id="UP001275440"/>
    </source>
</evidence>
<gene>
    <name evidence="8" type="ORF">F8M49_00820</name>
</gene>
<reference evidence="8 9" key="1">
    <citation type="submission" date="2019-10" db="EMBL/GenBank/DDBJ databases">
        <title>Draft Genome Assembly of Rhodococcus zopfii DSM44189.</title>
        <authorList>
            <person name="Sutton J.M."/>
            <person name="Akob D.M."/>
            <person name="Bushman T.J."/>
        </authorList>
    </citation>
    <scope>NUCLEOTIDE SEQUENCE [LARGE SCALE GENOMIC DNA]</scope>
    <source>
        <strain evidence="8 9">DSM 44189</strain>
    </source>
</reference>
<evidence type="ECO:0000313" key="8">
    <source>
        <dbReference type="EMBL" id="MDV2474311.1"/>
    </source>
</evidence>
<feature type="transmembrane region" description="Helical" evidence="6">
    <location>
        <begin position="21"/>
        <end position="39"/>
    </location>
</feature>
<dbReference type="InterPro" id="IPR049453">
    <property type="entry name" value="Memb_transporter_dom"/>
</dbReference>
<dbReference type="EMBL" id="WBMO01000001">
    <property type="protein sequence ID" value="MDV2474311.1"/>
    <property type="molecule type" value="Genomic_DNA"/>
</dbReference>
<protein>
    <submittedName>
        <fullName evidence="8">Aromatic acid exporter family protein</fullName>
    </submittedName>
</protein>
<feature type="transmembrane region" description="Helical" evidence="6">
    <location>
        <begin position="71"/>
        <end position="92"/>
    </location>
</feature>
<proteinExistence type="predicted"/>